<dbReference type="AlphaFoldDB" id="A0A2A2M428"/>
<dbReference type="EMBL" id="LIAE01005607">
    <property type="protein sequence ID" value="PAV93214.1"/>
    <property type="molecule type" value="Genomic_DNA"/>
</dbReference>
<keyword evidence="2" id="KW-1185">Reference proteome</keyword>
<gene>
    <name evidence="1" type="ORF">WR25_22250</name>
</gene>
<name>A0A2A2M428_9BILA</name>
<evidence type="ECO:0000313" key="2">
    <source>
        <dbReference type="Proteomes" id="UP000218231"/>
    </source>
</evidence>
<evidence type="ECO:0000313" key="1">
    <source>
        <dbReference type="EMBL" id="PAV93214.1"/>
    </source>
</evidence>
<sequence>MVAEVVHTVQPGVDDDLQLGRGQLGDDHRAAGAHLRRLAQLCRLRDIVAGEAVEQRGAFAGESPEHALDERFLVAAGGRHRLMLDAEQRQRGRHRLVDVARTLIGAQPFGHHAPGGDRGDQRAAHRLRAFGIDDQVEGAARPDVDDAQDRLAPFAAQHVGAGGVDLPHLMRMGDGGVGATERQAVAALVQIGIAHRGQQRGFLGFDPADEAGE</sequence>
<dbReference type="Proteomes" id="UP000218231">
    <property type="component" value="Unassembled WGS sequence"/>
</dbReference>
<reference evidence="1 2" key="1">
    <citation type="journal article" date="2017" name="Curr. Biol.">
        <title>Genome architecture and evolution of a unichromosomal asexual nematode.</title>
        <authorList>
            <person name="Fradin H."/>
            <person name="Zegar C."/>
            <person name="Gutwein M."/>
            <person name="Lucas J."/>
            <person name="Kovtun M."/>
            <person name="Corcoran D."/>
            <person name="Baugh L.R."/>
            <person name="Kiontke K."/>
            <person name="Gunsalus K."/>
            <person name="Fitch D.H."/>
            <person name="Piano F."/>
        </authorList>
    </citation>
    <scope>NUCLEOTIDE SEQUENCE [LARGE SCALE GENOMIC DNA]</scope>
    <source>
        <strain evidence="1">PF1309</strain>
    </source>
</reference>
<comment type="caution">
    <text evidence="1">The sequence shown here is derived from an EMBL/GenBank/DDBJ whole genome shotgun (WGS) entry which is preliminary data.</text>
</comment>
<accession>A0A2A2M428</accession>
<proteinExistence type="predicted"/>
<feature type="non-terminal residue" evidence="1">
    <location>
        <position position="213"/>
    </location>
</feature>
<protein>
    <submittedName>
        <fullName evidence="1">Uncharacterized protein</fullName>
    </submittedName>
</protein>
<organism evidence="1 2">
    <name type="scientific">Diploscapter pachys</name>
    <dbReference type="NCBI Taxonomy" id="2018661"/>
    <lineage>
        <taxon>Eukaryota</taxon>
        <taxon>Metazoa</taxon>
        <taxon>Ecdysozoa</taxon>
        <taxon>Nematoda</taxon>
        <taxon>Chromadorea</taxon>
        <taxon>Rhabditida</taxon>
        <taxon>Rhabditina</taxon>
        <taxon>Rhabditomorpha</taxon>
        <taxon>Rhabditoidea</taxon>
        <taxon>Rhabditidae</taxon>
        <taxon>Diploscapter</taxon>
    </lineage>
</organism>